<evidence type="ECO:0008006" key="5">
    <source>
        <dbReference type="Google" id="ProtNLM"/>
    </source>
</evidence>
<sequence>MTMDQKLKALKVVDLKNILVAASVAIPTKVTKPELIARILASQPALDAYHRQYDPSDDLLAPPEDVDWNVDQPDLLAVDPQPVVTDDPPKPPPPAPPSTIPAPSPPKVVDSELEKRKQRAARFGIPLVENAPESTGKRTAAPLPQAALPDDPVRLSSRAARFGATNPTPTVPQKAQKRTAATELIDPEELERRKRRAERFGVSTTVSFNFHHRDCRRPDDLSTLQRFNLEWYCLES</sequence>
<protein>
    <recommendedName>
        <fullName evidence="5">THO1-MOS11 C-terminal domain-containing protein</fullName>
    </recommendedName>
</protein>
<dbReference type="PANTHER" id="PTHR46551">
    <property type="entry name" value="SAP DOMAIN-CONTAINING RIBONUCLEOPROTEIN"/>
    <property type="match status" value="1"/>
</dbReference>
<name>A0A0C9Y694_9AGAR</name>
<dbReference type="AlphaFoldDB" id="A0A0C9Y694"/>
<evidence type="ECO:0000313" key="4">
    <source>
        <dbReference type="Proteomes" id="UP000054477"/>
    </source>
</evidence>
<dbReference type="GO" id="GO:0005634">
    <property type="term" value="C:nucleus"/>
    <property type="evidence" value="ECO:0007669"/>
    <property type="project" value="TreeGrafter"/>
</dbReference>
<dbReference type="HOGENOM" id="CLU_096889_0_0_1"/>
<evidence type="ECO:0000256" key="1">
    <source>
        <dbReference type="ARBA" id="ARBA00022553"/>
    </source>
</evidence>
<dbReference type="STRING" id="1095629.A0A0C9Y694"/>
<organism evidence="3 4">
    <name type="scientific">Laccaria amethystina LaAM-08-1</name>
    <dbReference type="NCBI Taxonomy" id="1095629"/>
    <lineage>
        <taxon>Eukaryota</taxon>
        <taxon>Fungi</taxon>
        <taxon>Dikarya</taxon>
        <taxon>Basidiomycota</taxon>
        <taxon>Agaricomycotina</taxon>
        <taxon>Agaricomycetes</taxon>
        <taxon>Agaricomycetidae</taxon>
        <taxon>Agaricales</taxon>
        <taxon>Agaricineae</taxon>
        <taxon>Hydnangiaceae</taxon>
        <taxon>Laccaria</taxon>
    </lineage>
</organism>
<dbReference type="InterPro" id="IPR052240">
    <property type="entry name" value="SAP_domain_ribonucleoprotein"/>
</dbReference>
<evidence type="ECO:0000313" key="3">
    <source>
        <dbReference type="EMBL" id="KIK03528.1"/>
    </source>
</evidence>
<accession>A0A0C9Y694</accession>
<keyword evidence="1" id="KW-0597">Phosphoprotein</keyword>
<dbReference type="EMBL" id="KN838579">
    <property type="protein sequence ID" value="KIK03528.1"/>
    <property type="molecule type" value="Genomic_DNA"/>
</dbReference>
<reference evidence="3 4" key="1">
    <citation type="submission" date="2014-04" db="EMBL/GenBank/DDBJ databases">
        <authorList>
            <consortium name="DOE Joint Genome Institute"/>
            <person name="Kuo A."/>
            <person name="Kohler A."/>
            <person name="Nagy L.G."/>
            <person name="Floudas D."/>
            <person name="Copeland A."/>
            <person name="Barry K.W."/>
            <person name="Cichocki N."/>
            <person name="Veneault-Fourrey C."/>
            <person name="LaButti K."/>
            <person name="Lindquist E.A."/>
            <person name="Lipzen A."/>
            <person name="Lundell T."/>
            <person name="Morin E."/>
            <person name="Murat C."/>
            <person name="Sun H."/>
            <person name="Tunlid A."/>
            <person name="Henrissat B."/>
            <person name="Grigoriev I.V."/>
            <person name="Hibbett D.S."/>
            <person name="Martin F."/>
            <person name="Nordberg H.P."/>
            <person name="Cantor M.N."/>
            <person name="Hua S.X."/>
        </authorList>
    </citation>
    <scope>NUCLEOTIDE SEQUENCE [LARGE SCALE GENOMIC DNA]</scope>
    <source>
        <strain evidence="3 4">LaAM-08-1</strain>
    </source>
</reference>
<keyword evidence="4" id="KW-1185">Reference proteome</keyword>
<dbReference type="OrthoDB" id="445357at2759"/>
<feature type="region of interest" description="Disordered" evidence="2">
    <location>
        <begin position="78"/>
        <end position="116"/>
    </location>
</feature>
<dbReference type="GO" id="GO:0016973">
    <property type="term" value="P:poly(A)+ mRNA export from nucleus"/>
    <property type="evidence" value="ECO:0007669"/>
    <property type="project" value="TreeGrafter"/>
</dbReference>
<proteinExistence type="predicted"/>
<evidence type="ECO:0000256" key="2">
    <source>
        <dbReference type="SAM" id="MobiDB-lite"/>
    </source>
</evidence>
<reference evidence="4" key="2">
    <citation type="submission" date="2015-01" db="EMBL/GenBank/DDBJ databases">
        <title>Evolutionary Origins and Diversification of the Mycorrhizal Mutualists.</title>
        <authorList>
            <consortium name="DOE Joint Genome Institute"/>
            <consortium name="Mycorrhizal Genomics Consortium"/>
            <person name="Kohler A."/>
            <person name="Kuo A."/>
            <person name="Nagy L.G."/>
            <person name="Floudas D."/>
            <person name="Copeland A."/>
            <person name="Barry K.W."/>
            <person name="Cichocki N."/>
            <person name="Veneault-Fourrey C."/>
            <person name="LaButti K."/>
            <person name="Lindquist E.A."/>
            <person name="Lipzen A."/>
            <person name="Lundell T."/>
            <person name="Morin E."/>
            <person name="Murat C."/>
            <person name="Riley R."/>
            <person name="Ohm R."/>
            <person name="Sun H."/>
            <person name="Tunlid A."/>
            <person name="Henrissat B."/>
            <person name="Grigoriev I.V."/>
            <person name="Hibbett D.S."/>
            <person name="Martin F."/>
        </authorList>
    </citation>
    <scope>NUCLEOTIDE SEQUENCE [LARGE SCALE GENOMIC DNA]</scope>
    <source>
        <strain evidence="4">LaAM-08-1</strain>
    </source>
</reference>
<gene>
    <name evidence="3" type="ORF">K443DRAFT_94934</name>
</gene>
<dbReference type="PANTHER" id="PTHR46551:SF1">
    <property type="entry name" value="SAP DOMAIN-CONTAINING RIBONUCLEOPROTEIN"/>
    <property type="match status" value="1"/>
</dbReference>
<dbReference type="Proteomes" id="UP000054477">
    <property type="component" value="Unassembled WGS sequence"/>
</dbReference>
<feature type="compositionally biased region" description="Pro residues" evidence="2">
    <location>
        <begin position="90"/>
        <end position="106"/>
    </location>
</feature>